<proteinExistence type="predicted"/>
<reference evidence="2" key="1">
    <citation type="journal article" date="2019" name="Int. J. Syst. Evol. Microbiol.">
        <title>The Global Catalogue of Microorganisms (GCM) 10K type strain sequencing project: providing services to taxonomists for standard genome sequencing and annotation.</title>
        <authorList>
            <consortium name="The Broad Institute Genomics Platform"/>
            <consortium name="The Broad Institute Genome Sequencing Center for Infectious Disease"/>
            <person name="Wu L."/>
            <person name="Ma J."/>
        </authorList>
    </citation>
    <scope>NUCLEOTIDE SEQUENCE [LARGE SCALE GENOMIC DNA]</scope>
    <source>
        <strain evidence="2">NBRC 101365</strain>
    </source>
</reference>
<gene>
    <name evidence="1" type="ORF">GCM10007874_50240</name>
</gene>
<keyword evidence="2" id="KW-1185">Reference proteome</keyword>
<evidence type="ECO:0000313" key="1">
    <source>
        <dbReference type="EMBL" id="GLS22007.1"/>
    </source>
</evidence>
<protein>
    <submittedName>
        <fullName evidence="1">Uncharacterized protein</fullName>
    </submittedName>
</protein>
<name>A0ABQ6CNP9_9HYPH</name>
<dbReference type="EMBL" id="BSPC01000057">
    <property type="protein sequence ID" value="GLS22007.1"/>
    <property type="molecule type" value="Genomic_DNA"/>
</dbReference>
<comment type="caution">
    <text evidence="1">The sequence shown here is derived from an EMBL/GenBank/DDBJ whole genome shotgun (WGS) entry which is preliminary data.</text>
</comment>
<dbReference type="Proteomes" id="UP001156882">
    <property type="component" value="Unassembled WGS sequence"/>
</dbReference>
<sequence>MLDPIGVDPETGQGLASKVFDTGLKALGCRLTMLMLHSFPNACLPFAAQSARACSP</sequence>
<organism evidence="1 2">
    <name type="scientific">Labrys miyagiensis</name>
    <dbReference type="NCBI Taxonomy" id="346912"/>
    <lineage>
        <taxon>Bacteria</taxon>
        <taxon>Pseudomonadati</taxon>
        <taxon>Pseudomonadota</taxon>
        <taxon>Alphaproteobacteria</taxon>
        <taxon>Hyphomicrobiales</taxon>
        <taxon>Xanthobacteraceae</taxon>
        <taxon>Labrys</taxon>
    </lineage>
</organism>
<accession>A0ABQ6CNP9</accession>
<evidence type="ECO:0000313" key="2">
    <source>
        <dbReference type="Proteomes" id="UP001156882"/>
    </source>
</evidence>